<evidence type="ECO:0000259" key="5">
    <source>
        <dbReference type="Pfam" id="PF02826"/>
    </source>
</evidence>
<comment type="similarity">
    <text evidence="1 3">Belongs to the D-isomer specific 2-hydroxyacid dehydrogenase family.</text>
</comment>
<dbReference type="EC" id="1.1.1.215" evidence="6"/>
<dbReference type="CDD" id="cd05301">
    <property type="entry name" value="GDH"/>
    <property type="match status" value="1"/>
</dbReference>
<evidence type="ECO:0000259" key="4">
    <source>
        <dbReference type="Pfam" id="PF00389"/>
    </source>
</evidence>
<feature type="domain" description="D-isomer specific 2-hydroxyacid dehydrogenase NAD-binding" evidence="5">
    <location>
        <begin position="108"/>
        <end position="287"/>
    </location>
</feature>
<dbReference type="RefSeq" id="WP_188623175.1">
    <property type="nucleotide sequence ID" value="NZ_JAUSUQ010000003.1"/>
</dbReference>
<proteinExistence type="inferred from homology"/>
<protein>
    <submittedName>
        <fullName evidence="6">Gluconate 2-dehydrogenase</fullName>
        <ecNumber evidence="6">1.1.1.215</ecNumber>
    </submittedName>
</protein>
<dbReference type="PANTHER" id="PTHR10996:SF283">
    <property type="entry name" value="GLYOXYLATE_HYDROXYPYRUVATE REDUCTASE B"/>
    <property type="match status" value="1"/>
</dbReference>
<dbReference type="SUPFAM" id="SSF52283">
    <property type="entry name" value="Formate/glycerate dehydrogenase catalytic domain-like"/>
    <property type="match status" value="1"/>
</dbReference>
<organism evidence="6 7">
    <name type="scientific">Caldalkalibacillus uzonensis</name>
    <dbReference type="NCBI Taxonomy" id="353224"/>
    <lineage>
        <taxon>Bacteria</taxon>
        <taxon>Bacillati</taxon>
        <taxon>Bacillota</taxon>
        <taxon>Bacilli</taxon>
        <taxon>Bacillales</taxon>
        <taxon>Bacillaceae</taxon>
        <taxon>Caldalkalibacillus</taxon>
    </lineage>
</organism>
<dbReference type="Pfam" id="PF00389">
    <property type="entry name" value="2-Hacid_dh"/>
    <property type="match status" value="1"/>
</dbReference>
<keyword evidence="7" id="KW-1185">Reference proteome</keyword>
<dbReference type="InterPro" id="IPR006140">
    <property type="entry name" value="D-isomer_DH_NAD-bd"/>
</dbReference>
<comment type="caution">
    <text evidence="6">The sequence shown here is derived from an EMBL/GenBank/DDBJ whole genome shotgun (WGS) entry which is preliminary data.</text>
</comment>
<evidence type="ECO:0000313" key="6">
    <source>
        <dbReference type="EMBL" id="MDQ0338293.1"/>
    </source>
</evidence>
<dbReference type="PANTHER" id="PTHR10996">
    <property type="entry name" value="2-HYDROXYACID DEHYDROGENASE-RELATED"/>
    <property type="match status" value="1"/>
</dbReference>
<keyword evidence="2 3" id="KW-0560">Oxidoreductase</keyword>
<dbReference type="Gene3D" id="3.40.50.720">
    <property type="entry name" value="NAD(P)-binding Rossmann-like Domain"/>
    <property type="match status" value="2"/>
</dbReference>
<dbReference type="InterPro" id="IPR036291">
    <property type="entry name" value="NAD(P)-bd_dom_sf"/>
</dbReference>
<dbReference type="Proteomes" id="UP001232445">
    <property type="component" value="Unassembled WGS sequence"/>
</dbReference>
<name>A0ABU0CPE4_9BACI</name>
<evidence type="ECO:0000313" key="7">
    <source>
        <dbReference type="Proteomes" id="UP001232445"/>
    </source>
</evidence>
<dbReference type="InterPro" id="IPR006139">
    <property type="entry name" value="D-isomer_2_OHA_DH_cat_dom"/>
</dbReference>
<evidence type="ECO:0000256" key="3">
    <source>
        <dbReference type="RuleBase" id="RU003719"/>
    </source>
</evidence>
<dbReference type="InterPro" id="IPR050223">
    <property type="entry name" value="D-isomer_2-hydroxyacid_DH"/>
</dbReference>
<reference evidence="6 7" key="1">
    <citation type="submission" date="2023-07" db="EMBL/GenBank/DDBJ databases">
        <title>Genomic Encyclopedia of Type Strains, Phase IV (KMG-IV): sequencing the most valuable type-strain genomes for metagenomic binning, comparative biology and taxonomic classification.</title>
        <authorList>
            <person name="Goeker M."/>
        </authorList>
    </citation>
    <scope>NUCLEOTIDE SEQUENCE [LARGE SCALE GENOMIC DNA]</scope>
    <source>
        <strain evidence="6 7">DSM 17740</strain>
    </source>
</reference>
<evidence type="ECO:0000256" key="1">
    <source>
        <dbReference type="ARBA" id="ARBA00005854"/>
    </source>
</evidence>
<feature type="domain" description="D-isomer specific 2-hydroxyacid dehydrogenase catalytic" evidence="4">
    <location>
        <begin position="5"/>
        <end position="317"/>
    </location>
</feature>
<dbReference type="PROSITE" id="PS00065">
    <property type="entry name" value="D_2_HYDROXYACID_DH_1"/>
    <property type="match status" value="1"/>
</dbReference>
<dbReference type="Pfam" id="PF02826">
    <property type="entry name" value="2-Hacid_dh_C"/>
    <property type="match status" value="1"/>
</dbReference>
<sequence>MKPNVFIANPIPADIEAYIGQHCQYRKWDRSEPIPRGKLLEEVRDAEGLLLHGLKVDEELLAHAPHLRVISTISVGYNNFDIGAMRKRKVLGTHTPYVLDDTVADLVFALILSSARRIAELDRYVKEGKWKKGDNENLFGIDVHHRTLGIIGMGRIGEKVAKRAKLGFDMEVLYYNRRQKPEIEERLGVTYVSLETLLRQSDFIVLLTPLTPQTVQLIGDDQFQLMKEEAIFINASRGQTVDEQALVRALQSGRIRGAGLDVFQQEPIPPDHPLLALPNVVTVPHIGSATHQTRRDMARVAAENLVKALQGDSSCYVVPELKDLILS</sequence>
<dbReference type="InterPro" id="IPR029752">
    <property type="entry name" value="D-isomer_DH_CS1"/>
</dbReference>
<evidence type="ECO:0000256" key="2">
    <source>
        <dbReference type="ARBA" id="ARBA00023002"/>
    </source>
</evidence>
<dbReference type="EMBL" id="JAUSUQ010000003">
    <property type="protein sequence ID" value="MDQ0338293.1"/>
    <property type="molecule type" value="Genomic_DNA"/>
</dbReference>
<dbReference type="GO" id="GO:0008873">
    <property type="term" value="F:gluconate 2-dehydrogenase activity"/>
    <property type="evidence" value="ECO:0007669"/>
    <property type="project" value="UniProtKB-EC"/>
</dbReference>
<accession>A0ABU0CPE4</accession>
<gene>
    <name evidence="6" type="ORF">J2S00_001077</name>
</gene>
<dbReference type="SUPFAM" id="SSF51735">
    <property type="entry name" value="NAD(P)-binding Rossmann-fold domains"/>
    <property type="match status" value="1"/>
</dbReference>